<dbReference type="GO" id="GO:0003677">
    <property type="term" value="F:DNA binding"/>
    <property type="evidence" value="ECO:0007669"/>
    <property type="project" value="UniProtKB-KW"/>
</dbReference>
<organism evidence="6 7">
    <name type="scientific">Floricoccus tropicus</name>
    <dbReference type="NCBI Taxonomy" id="1859473"/>
    <lineage>
        <taxon>Bacteria</taxon>
        <taxon>Bacillati</taxon>
        <taxon>Bacillota</taxon>
        <taxon>Bacilli</taxon>
        <taxon>Lactobacillales</taxon>
        <taxon>Streptococcaceae</taxon>
        <taxon>Floricoccus</taxon>
    </lineage>
</organism>
<dbReference type="InterPro" id="IPR000847">
    <property type="entry name" value="LysR_HTH_N"/>
</dbReference>
<evidence type="ECO:0000313" key="7">
    <source>
        <dbReference type="Proteomes" id="UP000178622"/>
    </source>
</evidence>
<dbReference type="GO" id="GO:0032993">
    <property type="term" value="C:protein-DNA complex"/>
    <property type="evidence" value="ECO:0007669"/>
    <property type="project" value="TreeGrafter"/>
</dbReference>
<dbReference type="PROSITE" id="PS50931">
    <property type="entry name" value="HTH_LYSR"/>
    <property type="match status" value="1"/>
</dbReference>
<dbReference type="InterPro" id="IPR036390">
    <property type="entry name" value="WH_DNA-bd_sf"/>
</dbReference>
<comment type="similarity">
    <text evidence="1">Belongs to the LysR transcriptional regulatory family.</text>
</comment>
<feature type="domain" description="HTH lysR-type" evidence="5">
    <location>
        <begin position="1"/>
        <end position="58"/>
    </location>
</feature>
<dbReference type="SUPFAM" id="SSF53850">
    <property type="entry name" value="Periplasmic binding protein-like II"/>
    <property type="match status" value="1"/>
</dbReference>
<gene>
    <name evidence="6" type="ORF">BG261_03335</name>
</gene>
<keyword evidence="2" id="KW-0805">Transcription regulation</keyword>
<evidence type="ECO:0000256" key="4">
    <source>
        <dbReference type="ARBA" id="ARBA00023163"/>
    </source>
</evidence>
<sequence>MDIKHLRYVVAIANTGTFREASEQLFVSQPNLSISIKDLEQELGFLVFERTNSGAVLTPQGERFYEQAQTILRNFESFESRYTKNDEVAKTFSVASQHYDFLAPVGVDFTNKNPEVKNFRVFESTTFNILQEVADGHSEVGIAYLNKYNRAGIMRMLDKLELEEIELMNFKTHIYVRNDHPLTKKDKIYTEDLKSLSRARFTQESDQYLYYSEDLVETFEDTLIYNVTDRATLNGILERTDSYATGSGFIDGKSVHNIAVLSIEDGNENALILFKKKSHDLSKFAQSYRASLEDYFEKNKF</sequence>
<protein>
    <submittedName>
        <fullName evidence="6">LysR family transcriptional regulator</fullName>
    </submittedName>
</protein>
<dbReference type="InterPro" id="IPR036388">
    <property type="entry name" value="WH-like_DNA-bd_sf"/>
</dbReference>
<dbReference type="FunFam" id="1.10.10.10:FF:000001">
    <property type="entry name" value="LysR family transcriptional regulator"/>
    <property type="match status" value="1"/>
</dbReference>
<dbReference type="SUPFAM" id="SSF46785">
    <property type="entry name" value="Winged helix' DNA-binding domain"/>
    <property type="match status" value="1"/>
</dbReference>
<name>A0A1E8GN06_9LACT</name>
<dbReference type="Gene3D" id="3.40.190.290">
    <property type="match status" value="1"/>
</dbReference>
<evidence type="ECO:0000313" key="6">
    <source>
        <dbReference type="EMBL" id="OFI49629.1"/>
    </source>
</evidence>
<dbReference type="Gene3D" id="1.10.10.10">
    <property type="entry name" value="Winged helix-like DNA-binding domain superfamily/Winged helix DNA-binding domain"/>
    <property type="match status" value="1"/>
</dbReference>
<keyword evidence="7" id="KW-1185">Reference proteome</keyword>
<evidence type="ECO:0000259" key="5">
    <source>
        <dbReference type="PROSITE" id="PS50931"/>
    </source>
</evidence>
<dbReference type="PANTHER" id="PTHR30346">
    <property type="entry name" value="TRANSCRIPTIONAL DUAL REGULATOR HCAR-RELATED"/>
    <property type="match status" value="1"/>
</dbReference>
<evidence type="ECO:0000256" key="1">
    <source>
        <dbReference type="ARBA" id="ARBA00009437"/>
    </source>
</evidence>
<reference evidence="7" key="1">
    <citation type="submission" date="2016-09" db="EMBL/GenBank/DDBJ databases">
        <title>Draft genome sequence of a novel species of the family Streptococcaceae isolated from flowers.</title>
        <authorList>
            <person name="Chuah L.-O."/>
            <person name="Yap K.-P."/>
            <person name="Thong K.L."/>
            <person name="Liong M.T."/>
            <person name="Ahmad R."/>
            <person name="Rusul G."/>
        </authorList>
    </citation>
    <scope>NUCLEOTIDE SEQUENCE [LARGE SCALE GENOMIC DNA]</scope>
    <source>
        <strain evidence="7">DF1</strain>
    </source>
</reference>
<dbReference type="Proteomes" id="UP000178622">
    <property type="component" value="Unassembled WGS sequence"/>
</dbReference>
<proteinExistence type="inferred from homology"/>
<dbReference type="PRINTS" id="PR00039">
    <property type="entry name" value="HTHLYSR"/>
</dbReference>
<dbReference type="Pfam" id="PF00126">
    <property type="entry name" value="HTH_1"/>
    <property type="match status" value="1"/>
</dbReference>
<dbReference type="PANTHER" id="PTHR30346:SF0">
    <property type="entry name" value="HCA OPERON TRANSCRIPTIONAL ACTIVATOR HCAR"/>
    <property type="match status" value="1"/>
</dbReference>
<keyword evidence="3" id="KW-0238">DNA-binding</keyword>
<dbReference type="OrthoDB" id="9803735at2"/>
<dbReference type="AlphaFoldDB" id="A0A1E8GN06"/>
<accession>A0A1E8GN06</accession>
<evidence type="ECO:0000256" key="2">
    <source>
        <dbReference type="ARBA" id="ARBA00023015"/>
    </source>
</evidence>
<comment type="caution">
    <text evidence="6">The sequence shown here is derived from an EMBL/GenBank/DDBJ whole genome shotgun (WGS) entry which is preliminary data.</text>
</comment>
<dbReference type="GO" id="GO:0003700">
    <property type="term" value="F:DNA-binding transcription factor activity"/>
    <property type="evidence" value="ECO:0007669"/>
    <property type="project" value="InterPro"/>
</dbReference>
<keyword evidence="4" id="KW-0804">Transcription</keyword>
<evidence type="ECO:0000256" key="3">
    <source>
        <dbReference type="ARBA" id="ARBA00023125"/>
    </source>
</evidence>
<dbReference type="RefSeq" id="WP_070788752.1">
    <property type="nucleotide sequence ID" value="NZ_MKIR01000012.1"/>
</dbReference>
<dbReference type="STRING" id="1859473.BG261_03335"/>
<dbReference type="EMBL" id="MKIR01000012">
    <property type="protein sequence ID" value="OFI49629.1"/>
    <property type="molecule type" value="Genomic_DNA"/>
</dbReference>